<dbReference type="Proteomes" id="UP000199545">
    <property type="component" value="Unassembled WGS sequence"/>
</dbReference>
<feature type="transmembrane region" description="Helical" evidence="1">
    <location>
        <begin position="97"/>
        <end position="116"/>
    </location>
</feature>
<evidence type="ECO:0000259" key="2">
    <source>
        <dbReference type="SMART" id="SM00228"/>
    </source>
</evidence>
<feature type="transmembrane region" description="Helical" evidence="1">
    <location>
        <begin position="225"/>
        <end position="245"/>
    </location>
</feature>
<dbReference type="EMBL" id="FORR01000001">
    <property type="protein sequence ID" value="SFI63996.1"/>
    <property type="molecule type" value="Genomic_DNA"/>
</dbReference>
<protein>
    <submittedName>
        <fullName evidence="3">PDZ domain-containing protein</fullName>
    </submittedName>
</protein>
<dbReference type="RefSeq" id="WP_093227209.1">
    <property type="nucleotide sequence ID" value="NZ_FORR01000001.1"/>
</dbReference>
<dbReference type="AlphaFoldDB" id="A0A1I3JV08"/>
<feature type="domain" description="PDZ" evidence="2">
    <location>
        <begin position="278"/>
        <end position="342"/>
    </location>
</feature>
<feature type="transmembrane region" description="Helical" evidence="1">
    <location>
        <begin position="189"/>
        <end position="213"/>
    </location>
</feature>
<reference evidence="3 4" key="1">
    <citation type="submission" date="2016-10" db="EMBL/GenBank/DDBJ databases">
        <authorList>
            <person name="de Groot N.N."/>
        </authorList>
    </citation>
    <scope>NUCLEOTIDE SEQUENCE [LARGE SCALE GENOMIC DNA]</scope>
    <source>
        <strain evidence="3 4">DSM 44778</strain>
    </source>
</reference>
<dbReference type="InterPro" id="IPR036034">
    <property type="entry name" value="PDZ_sf"/>
</dbReference>
<accession>A0A1I3JV08</accession>
<dbReference type="SMART" id="SM00228">
    <property type="entry name" value="PDZ"/>
    <property type="match status" value="1"/>
</dbReference>
<sequence>MFTFPQPFWSAWLRLFIDPFWLTLFLLPVLHIGYLRWREKKQFGKIIHAPIPLVLRTWCLGLAVGFLLSCLLIKWKFVIRKEEVLLVWGLTLCLGIWRIRFACISYVAGLLSLVSLASKKWGLVAISLEGYHWWKTIVSFSVENWLWLVGLTHLLEWGLVRLSGADGSLPVQVHHRLGQPVHAFLLSKIWTVPFVLLTHTGWLIVPVIIGFSSKNASKPVLQQKRFVSTFVLIFACSLCIVLILSMYWRPLLWMAAILSFSAHELFYWWEQWRERKRKPLFVSTEQGLKVLVVLPFTPAAEMGIKSGDIIHRLNGVRIFTVEDLKRVTDHAAFLKLEILDERMDKHYLQKALYEDDPKDLGIIGAISIWQTNIKSKELDVGY</sequence>
<organism evidence="3 4">
    <name type="scientific">Thermoflavimicrobium dichotomicum</name>
    <dbReference type="NCBI Taxonomy" id="46223"/>
    <lineage>
        <taxon>Bacteria</taxon>
        <taxon>Bacillati</taxon>
        <taxon>Bacillota</taxon>
        <taxon>Bacilli</taxon>
        <taxon>Bacillales</taxon>
        <taxon>Thermoactinomycetaceae</taxon>
        <taxon>Thermoflavimicrobium</taxon>
    </lineage>
</organism>
<dbReference type="InterPro" id="IPR001478">
    <property type="entry name" value="PDZ"/>
</dbReference>
<evidence type="ECO:0000313" key="4">
    <source>
        <dbReference type="Proteomes" id="UP000199545"/>
    </source>
</evidence>
<feature type="transmembrane region" description="Helical" evidence="1">
    <location>
        <begin position="137"/>
        <end position="155"/>
    </location>
</feature>
<evidence type="ECO:0000256" key="1">
    <source>
        <dbReference type="SAM" id="Phobius"/>
    </source>
</evidence>
<dbReference type="OrthoDB" id="198399at2"/>
<name>A0A1I3JV08_9BACL</name>
<dbReference type="Gene3D" id="2.30.42.10">
    <property type="match status" value="1"/>
</dbReference>
<evidence type="ECO:0000313" key="3">
    <source>
        <dbReference type="EMBL" id="SFI63996.1"/>
    </source>
</evidence>
<keyword evidence="4" id="KW-1185">Reference proteome</keyword>
<dbReference type="STRING" id="46223.SAMN05421852_101216"/>
<proteinExistence type="predicted"/>
<feature type="transmembrane region" description="Helical" evidence="1">
    <location>
        <begin position="251"/>
        <end position="269"/>
    </location>
</feature>
<keyword evidence="1" id="KW-1133">Transmembrane helix</keyword>
<gene>
    <name evidence="3" type="ORF">SAMN05421852_101216</name>
</gene>
<keyword evidence="1" id="KW-0812">Transmembrane</keyword>
<keyword evidence="1" id="KW-0472">Membrane</keyword>
<feature type="transmembrane region" description="Helical" evidence="1">
    <location>
        <begin position="20"/>
        <end position="37"/>
    </location>
</feature>
<dbReference type="SUPFAM" id="SSF50156">
    <property type="entry name" value="PDZ domain-like"/>
    <property type="match status" value="1"/>
</dbReference>
<feature type="transmembrane region" description="Helical" evidence="1">
    <location>
        <begin position="58"/>
        <end position="77"/>
    </location>
</feature>